<reference evidence="1 2" key="1">
    <citation type="submission" date="2016-10" db="EMBL/GenBank/DDBJ databases">
        <title>Evaluation of Human, Veterinary and Environmental Mycobacterium chelonae Isolates by Core Genome Phylogenomic Analysis, Targeted Gene Comparison, and Anti-microbial Susceptibility Patterns: A Tale of Mistaken Identities.</title>
        <authorList>
            <person name="Fogelson S.B."/>
            <person name="Camus A.C."/>
            <person name="Lorenz W."/>
            <person name="Vasireddy R."/>
            <person name="Vasireddy S."/>
            <person name="Smith T."/>
            <person name="Brown-Elliott B.A."/>
            <person name="Wallace R.J.Jr."/>
            <person name="Hasan N.A."/>
            <person name="Reischl U."/>
            <person name="Sanchez S."/>
        </authorList>
    </citation>
    <scope>NUCLEOTIDE SEQUENCE [LARGE SCALE GENOMIC DNA]</scope>
    <source>
        <strain evidence="1 2">15515</strain>
    </source>
</reference>
<sequence length="78" mass="8813">MDPVVHASGCRRFDSYVVRGPGAINAPIHECPRKWSPSRRRLPANVMMWPDAIGSGESMRRAHNSLPRRNRVTFGVMI</sequence>
<dbReference type="AlphaFoldDB" id="A0A1S1LJJ7"/>
<evidence type="ECO:0000313" key="2">
    <source>
        <dbReference type="Proteomes" id="UP000180043"/>
    </source>
</evidence>
<proteinExistence type="predicted"/>
<accession>A0A1S1LJJ7</accession>
<comment type="caution">
    <text evidence="1">The sequence shown here is derived from an EMBL/GenBank/DDBJ whole genome shotgun (WGS) entry which is preliminary data.</text>
</comment>
<gene>
    <name evidence="1" type="ORF">BKG82_23950</name>
</gene>
<protein>
    <submittedName>
        <fullName evidence="1">Uncharacterized protein</fullName>
    </submittedName>
</protein>
<name>A0A1S1LJJ7_MYCCH</name>
<dbReference type="Proteomes" id="UP000180043">
    <property type="component" value="Unassembled WGS sequence"/>
</dbReference>
<evidence type="ECO:0000313" key="1">
    <source>
        <dbReference type="EMBL" id="OHU49627.1"/>
    </source>
</evidence>
<dbReference type="EMBL" id="MLIQ01000027">
    <property type="protein sequence ID" value="OHU49627.1"/>
    <property type="molecule type" value="Genomic_DNA"/>
</dbReference>
<organism evidence="1 2">
    <name type="scientific">Mycobacteroides chelonae</name>
    <name type="common">Mycobacterium chelonae</name>
    <dbReference type="NCBI Taxonomy" id="1774"/>
    <lineage>
        <taxon>Bacteria</taxon>
        <taxon>Bacillati</taxon>
        <taxon>Actinomycetota</taxon>
        <taxon>Actinomycetes</taxon>
        <taxon>Mycobacteriales</taxon>
        <taxon>Mycobacteriaceae</taxon>
        <taxon>Mycobacteroides</taxon>
    </lineage>
</organism>